<comment type="similarity">
    <text evidence="1">Belongs to the bacterial solute-binding protein 3 family.</text>
</comment>
<comment type="caution">
    <text evidence="6">The sequence shown here is derived from an EMBL/GenBank/DDBJ whole genome shotgun (WGS) entry which is preliminary data.</text>
</comment>
<accession>A0ABV2CT56</accession>
<evidence type="ECO:0000313" key="7">
    <source>
        <dbReference type="Proteomes" id="UP001548590"/>
    </source>
</evidence>
<dbReference type="EMBL" id="JBEWLZ010000009">
    <property type="protein sequence ID" value="MET1491091.1"/>
    <property type="molecule type" value="Genomic_DNA"/>
</dbReference>
<feature type="signal peptide" evidence="4">
    <location>
        <begin position="1"/>
        <end position="18"/>
    </location>
</feature>
<sequence>MKPVLLLLLCLLSSSALAQTDRLARIRETRVLVAAYREQSVPFSYLDQGAPTGFGVDLTQRIAQAVQHELGLDTLTIRWNPVTLSTRFPLIANNAIDIECATTTPTRERENLVAFSLPYFKTREGFLVAAAAHDRALKDLHSLRIVVTANSLAQKTLTASFTNAASGRLLIASSNTAAMLSLKKGQAEAFAGDEVVLAGELLKSGEAVTGYRFIAAGEPASDYACVLPRDNPVLKKIADETIEHLTRSGELQVMKQRWLNDPIPPFRKGLPVF</sequence>
<evidence type="ECO:0000256" key="1">
    <source>
        <dbReference type="ARBA" id="ARBA00010333"/>
    </source>
</evidence>
<dbReference type="RefSeq" id="WP_345928802.1">
    <property type="nucleotide sequence ID" value="NZ_JBDIVF010000007.1"/>
</dbReference>
<evidence type="ECO:0000256" key="2">
    <source>
        <dbReference type="ARBA" id="ARBA00022448"/>
    </source>
</evidence>
<keyword evidence="2" id="KW-0813">Transport</keyword>
<dbReference type="InterPro" id="IPR001638">
    <property type="entry name" value="Solute-binding_3/MltF_N"/>
</dbReference>
<feature type="chain" id="PRO_5045571131" evidence="4">
    <location>
        <begin position="19"/>
        <end position="273"/>
    </location>
</feature>
<dbReference type="PANTHER" id="PTHR30085:SF6">
    <property type="entry name" value="ABC TRANSPORTER GLUTAMINE-BINDING PROTEIN GLNH"/>
    <property type="match status" value="1"/>
</dbReference>
<dbReference type="SMART" id="SM00062">
    <property type="entry name" value="PBPb"/>
    <property type="match status" value="1"/>
</dbReference>
<evidence type="ECO:0000256" key="4">
    <source>
        <dbReference type="SAM" id="SignalP"/>
    </source>
</evidence>
<dbReference type="Gene3D" id="3.40.190.10">
    <property type="entry name" value="Periplasmic binding protein-like II"/>
    <property type="match status" value="2"/>
</dbReference>
<dbReference type="InterPro" id="IPR051455">
    <property type="entry name" value="Bact_solute-bind_prot3"/>
</dbReference>
<dbReference type="PANTHER" id="PTHR30085">
    <property type="entry name" value="AMINO ACID ABC TRANSPORTER PERMEASE"/>
    <property type="match status" value="1"/>
</dbReference>
<organism evidence="6 7">
    <name type="scientific">Uliginosibacterium paludis</name>
    <dbReference type="NCBI Taxonomy" id="1615952"/>
    <lineage>
        <taxon>Bacteria</taxon>
        <taxon>Pseudomonadati</taxon>
        <taxon>Pseudomonadota</taxon>
        <taxon>Betaproteobacteria</taxon>
        <taxon>Rhodocyclales</taxon>
        <taxon>Zoogloeaceae</taxon>
        <taxon>Uliginosibacterium</taxon>
    </lineage>
</organism>
<proteinExistence type="inferred from homology"/>
<feature type="domain" description="Solute-binding protein family 3/N-terminal" evidence="5">
    <location>
        <begin position="31"/>
        <end position="262"/>
    </location>
</feature>
<dbReference type="CDD" id="cd13688">
    <property type="entry name" value="PBP2_GltI_DEBP"/>
    <property type="match status" value="1"/>
</dbReference>
<dbReference type="SUPFAM" id="SSF53850">
    <property type="entry name" value="Periplasmic binding protein-like II"/>
    <property type="match status" value="1"/>
</dbReference>
<keyword evidence="3 4" id="KW-0732">Signal</keyword>
<gene>
    <name evidence="6" type="ORF">ABVT11_14725</name>
</gene>
<dbReference type="Proteomes" id="UP001548590">
    <property type="component" value="Unassembled WGS sequence"/>
</dbReference>
<keyword evidence="7" id="KW-1185">Reference proteome</keyword>
<reference evidence="6 7" key="1">
    <citation type="submission" date="2024-07" db="EMBL/GenBank/DDBJ databases">
        <title>Uliginosibacterium paludis KCTC:42655.</title>
        <authorList>
            <person name="Kim M.K."/>
        </authorList>
    </citation>
    <scope>NUCLEOTIDE SEQUENCE [LARGE SCALE GENOMIC DNA]</scope>
    <source>
        <strain evidence="6 7">KCTC 42655</strain>
    </source>
</reference>
<evidence type="ECO:0000256" key="3">
    <source>
        <dbReference type="ARBA" id="ARBA00022729"/>
    </source>
</evidence>
<evidence type="ECO:0000313" key="6">
    <source>
        <dbReference type="EMBL" id="MET1491091.1"/>
    </source>
</evidence>
<name>A0ABV2CT56_9RHOO</name>
<dbReference type="Pfam" id="PF00497">
    <property type="entry name" value="SBP_bac_3"/>
    <property type="match status" value="1"/>
</dbReference>
<evidence type="ECO:0000259" key="5">
    <source>
        <dbReference type="SMART" id="SM00062"/>
    </source>
</evidence>
<protein>
    <submittedName>
        <fullName evidence="6">Amino acid ABC transporter substrate-binding protein</fullName>
    </submittedName>
</protein>